<keyword evidence="4 8" id="KW-0653">Protein transport</keyword>
<dbReference type="EMBL" id="DVMJ01000071">
    <property type="protein sequence ID" value="HIU14104.1"/>
    <property type="molecule type" value="Genomic_DNA"/>
</dbReference>
<keyword evidence="2 8" id="KW-0813">Transport</keyword>
<dbReference type="Pfam" id="PF00584">
    <property type="entry name" value="SecE"/>
    <property type="match status" value="1"/>
</dbReference>
<feature type="transmembrane region" description="Helical" evidence="8">
    <location>
        <begin position="34"/>
        <end position="59"/>
    </location>
</feature>
<organism evidence="9 10">
    <name type="scientific">Candidatus Fimiplasma intestinipullorum</name>
    <dbReference type="NCBI Taxonomy" id="2840825"/>
    <lineage>
        <taxon>Bacteria</taxon>
        <taxon>Bacillati</taxon>
        <taxon>Bacillota</taxon>
        <taxon>Clostridia</taxon>
        <taxon>Eubacteriales</taxon>
        <taxon>Candidatus Fimiplasma</taxon>
    </lineage>
</organism>
<dbReference type="GO" id="GO:0006605">
    <property type="term" value="P:protein targeting"/>
    <property type="evidence" value="ECO:0007669"/>
    <property type="project" value="UniProtKB-UniRule"/>
</dbReference>
<evidence type="ECO:0000256" key="6">
    <source>
        <dbReference type="ARBA" id="ARBA00023010"/>
    </source>
</evidence>
<reference evidence="9" key="2">
    <citation type="journal article" date="2021" name="PeerJ">
        <title>Extensive microbial diversity within the chicken gut microbiome revealed by metagenomics and culture.</title>
        <authorList>
            <person name="Gilroy R."/>
            <person name="Ravi A."/>
            <person name="Getino M."/>
            <person name="Pursley I."/>
            <person name="Horton D.L."/>
            <person name="Alikhan N.F."/>
            <person name="Baker D."/>
            <person name="Gharbi K."/>
            <person name="Hall N."/>
            <person name="Watson M."/>
            <person name="Adriaenssens E.M."/>
            <person name="Foster-Nyarko E."/>
            <person name="Jarju S."/>
            <person name="Secka A."/>
            <person name="Antonio M."/>
            <person name="Oren A."/>
            <person name="Chaudhuri R.R."/>
            <person name="La Ragione R."/>
            <person name="Hildebrand F."/>
            <person name="Pallen M.J."/>
        </authorList>
    </citation>
    <scope>NUCLEOTIDE SEQUENCE</scope>
    <source>
        <strain evidence="9">CHK195-11698</strain>
    </source>
</reference>
<keyword evidence="8" id="KW-1003">Cell membrane</keyword>
<evidence type="ECO:0000313" key="9">
    <source>
        <dbReference type="EMBL" id="HIU14104.1"/>
    </source>
</evidence>
<evidence type="ECO:0000313" key="10">
    <source>
        <dbReference type="Proteomes" id="UP000824175"/>
    </source>
</evidence>
<accession>A0A9D1HRD2</accession>
<dbReference type="GO" id="GO:0043952">
    <property type="term" value="P:protein transport by the Sec complex"/>
    <property type="evidence" value="ECO:0007669"/>
    <property type="project" value="UniProtKB-UniRule"/>
</dbReference>
<gene>
    <name evidence="8 9" type="primary">secE</name>
    <name evidence="9" type="ORF">IAD15_08555</name>
</gene>
<dbReference type="InterPro" id="IPR038379">
    <property type="entry name" value="SecE_sf"/>
</dbReference>
<comment type="subunit">
    <text evidence="8">Component of the Sec protein translocase complex. Heterotrimer consisting of SecY, SecE and SecG subunits. The heterotrimers can form oligomers, although 1 heterotrimer is thought to be able to translocate proteins. Interacts with the ribosome. Interacts with SecDF, and other proteins may be involved. Interacts with SecA.</text>
</comment>
<keyword evidence="6 8" id="KW-0811">Translocation</keyword>
<dbReference type="GO" id="GO:0008320">
    <property type="term" value="F:protein transmembrane transporter activity"/>
    <property type="evidence" value="ECO:0007669"/>
    <property type="project" value="UniProtKB-UniRule"/>
</dbReference>
<comment type="caution">
    <text evidence="9">The sequence shown here is derived from an EMBL/GenBank/DDBJ whole genome shotgun (WGS) entry which is preliminary data.</text>
</comment>
<dbReference type="HAMAP" id="MF_00422">
    <property type="entry name" value="SecE"/>
    <property type="match status" value="1"/>
</dbReference>
<keyword evidence="7 8" id="KW-0472">Membrane</keyword>
<keyword evidence="3 8" id="KW-0812">Transmembrane</keyword>
<comment type="similarity">
    <text evidence="8">Belongs to the SecE/SEC61-gamma family.</text>
</comment>
<evidence type="ECO:0000256" key="5">
    <source>
        <dbReference type="ARBA" id="ARBA00022989"/>
    </source>
</evidence>
<dbReference type="Proteomes" id="UP000824175">
    <property type="component" value="Unassembled WGS sequence"/>
</dbReference>
<name>A0A9D1HRD2_9FIRM</name>
<evidence type="ECO:0000256" key="8">
    <source>
        <dbReference type="HAMAP-Rule" id="MF_00422"/>
    </source>
</evidence>
<evidence type="ECO:0000256" key="2">
    <source>
        <dbReference type="ARBA" id="ARBA00022448"/>
    </source>
</evidence>
<sequence>MKFRDWFSIKGIRAEAKHVTWLKRKELIKNTGTVLAFCILFGIFFFASDALIAMILRLLRIS</sequence>
<keyword evidence="5 8" id="KW-1133">Transmembrane helix</keyword>
<evidence type="ECO:0000256" key="3">
    <source>
        <dbReference type="ARBA" id="ARBA00022692"/>
    </source>
</evidence>
<dbReference type="GO" id="GO:0009306">
    <property type="term" value="P:protein secretion"/>
    <property type="evidence" value="ECO:0007669"/>
    <property type="project" value="UniProtKB-UniRule"/>
</dbReference>
<comment type="function">
    <text evidence="8">Essential subunit of the Sec protein translocation channel SecYEG. Clamps together the 2 halves of SecY. May contact the channel plug during translocation.</text>
</comment>
<reference evidence="9" key="1">
    <citation type="submission" date="2020-10" db="EMBL/GenBank/DDBJ databases">
        <authorList>
            <person name="Gilroy R."/>
        </authorList>
    </citation>
    <scope>NUCLEOTIDE SEQUENCE</scope>
    <source>
        <strain evidence="9">CHK195-11698</strain>
    </source>
</reference>
<dbReference type="AlphaFoldDB" id="A0A9D1HRD2"/>
<dbReference type="NCBIfam" id="TIGR00964">
    <property type="entry name" value="secE_bact"/>
    <property type="match status" value="1"/>
</dbReference>
<evidence type="ECO:0000256" key="4">
    <source>
        <dbReference type="ARBA" id="ARBA00022927"/>
    </source>
</evidence>
<dbReference type="InterPro" id="IPR001901">
    <property type="entry name" value="Translocase_SecE/Sec61-g"/>
</dbReference>
<comment type="subcellular location">
    <subcellularLocation>
        <location evidence="8">Cell membrane</location>
        <topology evidence="8">Single-pass membrane protein</topology>
    </subcellularLocation>
    <subcellularLocation>
        <location evidence="1">Membrane</location>
    </subcellularLocation>
</comment>
<dbReference type="GO" id="GO:0065002">
    <property type="term" value="P:intracellular protein transmembrane transport"/>
    <property type="evidence" value="ECO:0007669"/>
    <property type="project" value="UniProtKB-UniRule"/>
</dbReference>
<dbReference type="Gene3D" id="1.20.5.1030">
    <property type="entry name" value="Preprotein translocase secy subunit"/>
    <property type="match status" value="1"/>
</dbReference>
<evidence type="ECO:0000256" key="1">
    <source>
        <dbReference type="ARBA" id="ARBA00004370"/>
    </source>
</evidence>
<dbReference type="InterPro" id="IPR005807">
    <property type="entry name" value="SecE_bac"/>
</dbReference>
<evidence type="ECO:0000256" key="7">
    <source>
        <dbReference type="ARBA" id="ARBA00023136"/>
    </source>
</evidence>
<dbReference type="GO" id="GO:0005886">
    <property type="term" value="C:plasma membrane"/>
    <property type="evidence" value="ECO:0007669"/>
    <property type="project" value="UniProtKB-SubCell"/>
</dbReference>
<proteinExistence type="inferred from homology"/>
<protein>
    <recommendedName>
        <fullName evidence="8">Protein translocase subunit SecE</fullName>
    </recommendedName>
</protein>